<dbReference type="Pfam" id="PF13620">
    <property type="entry name" value="CarboxypepD_reg"/>
    <property type="match status" value="1"/>
</dbReference>
<protein>
    <recommendedName>
        <fullName evidence="2">Carboxypeptidase regulatory-like domain-containing protein</fullName>
    </recommendedName>
</protein>
<name>A0A0H4T559_9BACT</name>
<organism evidence="1">
    <name type="scientific">uncultured Gemmatimonadetes bacterium Rifle_16ft_4_minimus_37772</name>
    <dbReference type="NCBI Taxonomy" id="1665097"/>
    <lineage>
        <taxon>Bacteria</taxon>
        <taxon>Pseudomonadati</taxon>
        <taxon>Gemmatimonadota</taxon>
        <taxon>environmental samples</taxon>
    </lineage>
</organism>
<dbReference type="InterPro" id="IPR013784">
    <property type="entry name" value="Carb-bd-like_fold"/>
</dbReference>
<evidence type="ECO:0008006" key="2">
    <source>
        <dbReference type="Google" id="ProtNLM"/>
    </source>
</evidence>
<proteinExistence type="predicted"/>
<dbReference type="GO" id="GO:0030246">
    <property type="term" value="F:carbohydrate binding"/>
    <property type="evidence" value="ECO:0007669"/>
    <property type="project" value="InterPro"/>
</dbReference>
<evidence type="ECO:0000313" key="1">
    <source>
        <dbReference type="EMBL" id="AKQ02828.1"/>
    </source>
</evidence>
<accession>A0A0H4T559</accession>
<sequence>MRIRLLAGVAGLAICAPMHPLAGQRVRGQVLHPDSATAAVGIIVVATDEKGAFLARALTSERGDFELALPGAGRYTVRALRIGYRPTILPALTLAEGETRTIRIVLGGAAVTLAPVRVRGESVCRIRQDSGQQVASLWEEARKALTASQLSSSSGRLLAHWTVYDTVTDRSGRVVLEGTERSMTGFSDHPFVSIPADSLARAGYVRRELDNGVMYYAPDADVLLSESFAELHCFHVEPPSASRPEWIGVGFRPARDRRGVTDIEGTLWLDRASAELRLLELRYSPQPQEYDEARIGATVEFLRLPTGNWLVNRWVIRMPRATRRTEYRPLSGARGGVGAPTSQLVVDAIQSTGGNVSSVERSGRLVYTTGEPPAAATADSLAPSRRPTLAVMCGGTEIKEEKALLHGVLFEGARVPVAGAAVSLSWREGVHLIGDRRVSGVQWLTRSMETTTAKLGWWFFCGVPRETELTLRASHAGREAELTVKILKERQIATVDFALPPKRAP</sequence>
<dbReference type="SUPFAM" id="SSF49452">
    <property type="entry name" value="Starch-binding domain-like"/>
    <property type="match status" value="1"/>
</dbReference>
<dbReference type="Gene3D" id="2.60.40.1120">
    <property type="entry name" value="Carboxypeptidase-like, regulatory domain"/>
    <property type="match status" value="1"/>
</dbReference>
<dbReference type="EMBL" id="KT007003">
    <property type="protein sequence ID" value="AKQ02828.1"/>
    <property type="molecule type" value="Genomic_DNA"/>
</dbReference>
<reference evidence="1" key="1">
    <citation type="journal article" date="2015" name="ISME J.">
        <title>Aquifer environment selects for microbial species cohorts in sediment and groundwater.</title>
        <authorList>
            <person name="Hug L.A."/>
            <person name="Thomas B.C."/>
            <person name="Brown C.T."/>
            <person name="Frischkorn K.R."/>
            <person name="Williams K.H."/>
            <person name="Tringe S.G."/>
            <person name="Banfield J.F."/>
        </authorList>
    </citation>
    <scope>NUCLEOTIDE SEQUENCE</scope>
</reference>
<dbReference type="AlphaFoldDB" id="A0A0H4T559"/>